<evidence type="ECO:0000313" key="3">
    <source>
        <dbReference type="Proteomes" id="UP000193944"/>
    </source>
</evidence>
<keyword evidence="1" id="KW-0812">Transmembrane</keyword>
<dbReference type="Proteomes" id="UP000193944">
    <property type="component" value="Unassembled WGS sequence"/>
</dbReference>
<keyword evidence="1" id="KW-1133">Transmembrane helix</keyword>
<proteinExistence type="predicted"/>
<evidence type="ECO:0000313" key="2">
    <source>
        <dbReference type="EMBL" id="ORX84832.1"/>
    </source>
</evidence>
<organism evidence="2 3">
    <name type="scientific">Anaeromyces robustus</name>
    <dbReference type="NCBI Taxonomy" id="1754192"/>
    <lineage>
        <taxon>Eukaryota</taxon>
        <taxon>Fungi</taxon>
        <taxon>Fungi incertae sedis</taxon>
        <taxon>Chytridiomycota</taxon>
        <taxon>Chytridiomycota incertae sedis</taxon>
        <taxon>Neocallimastigomycetes</taxon>
        <taxon>Neocallimastigales</taxon>
        <taxon>Neocallimastigaceae</taxon>
        <taxon>Anaeromyces</taxon>
    </lineage>
</organism>
<sequence>MIIKYIIYIIIYIQTVYTNTYNITINSDNISEEYIYKYNDNAISKGSISSTSYGWNYYCRNGDCIMLENGNSKPYIEFPDEKGNIKKYIFRSCEYDSKLKNNEYCAKRRTFNYPENITDVYVTCNSDSECFFNKCIDNYCVFNEDSGIEHCDIIYKYFAVFEFSHIHCGKTYMQSCSNDKECSTERCYEDEGLCSSSVEVPNESTSFGRNMETVFCFAIFFVIFVIISFICFIYRCCKNKYKKIDK</sequence>
<dbReference type="AlphaFoldDB" id="A0A1Y1XGL6"/>
<dbReference type="OrthoDB" id="10492044at2759"/>
<keyword evidence="3" id="KW-1185">Reference proteome</keyword>
<gene>
    <name evidence="2" type="ORF">BCR32DRAFT_242284</name>
</gene>
<comment type="caution">
    <text evidence="2">The sequence shown here is derived from an EMBL/GenBank/DDBJ whole genome shotgun (WGS) entry which is preliminary data.</text>
</comment>
<keyword evidence="1" id="KW-0472">Membrane</keyword>
<name>A0A1Y1XGL6_9FUNG</name>
<feature type="transmembrane region" description="Helical" evidence="1">
    <location>
        <begin position="217"/>
        <end position="237"/>
    </location>
</feature>
<dbReference type="EMBL" id="MCFG01000045">
    <property type="protein sequence ID" value="ORX84832.1"/>
    <property type="molecule type" value="Genomic_DNA"/>
</dbReference>
<evidence type="ECO:0000256" key="1">
    <source>
        <dbReference type="SAM" id="Phobius"/>
    </source>
</evidence>
<protein>
    <submittedName>
        <fullName evidence="2">Uncharacterized protein</fullName>
    </submittedName>
</protein>
<accession>A0A1Y1XGL6</accession>
<reference evidence="2 3" key="1">
    <citation type="submission" date="2016-08" db="EMBL/GenBank/DDBJ databases">
        <title>A Parts List for Fungal Cellulosomes Revealed by Comparative Genomics.</title>
        <authorList>
            <consortium name="DOE Joint Genome Institute"/>
            <person name="Haitjema C.H."/>
            <person name="Gilmore S.P."/>
            <person name="Henske J.K."/>
            <person name="Solomon K.V."/>
            <person name="De Groot R."/>
            <person name="Kuo A."/>
            <person name="Mondo S.J."/>
            <person name="Salamov A.A."/>
            <person name="Labutti K."/>
            <person name="Zhao Z."/>
            <person name="Chiniquy J."/>
            <person name="Barry K."/>
            <person name="Brewer H.M."/>
            <person name="Purvine S.O."/>
            <person name="Wright A.T."/>
            <person name="Boxma B."/>
            <person name="Van Alen T."/>
            <person name="Hackstein J.H."/>
            <person name="Baker S.E."/>
            <person name="Grigoriev I.V."/>
            <person name="O'Malley M.A."/>
        </authorList>
    </citation>
    <scope>NUCLEOTIDE SEQUENCE [LARGE SCALE GENOMIC DNA]</scope>
    <source>
        <strain evidence="2 3">S4</strain>
    </source>
</reference>
<reference evidence="2 3" key="2">
    <citation type="submission" date="2016-08" db="EMBL/GenBank/DDBJ databases">
        <title>Pervasive Adenine N6-methylation of Active Genes in Fungi.</title>
        <authorList>
            <consortium name="DOE Joint Genome Institute"/>
            <person name="Mondo S.J."/>
            <person name="Dannebaum R.O."/>
            <person name="Kuo R.C."/>
            <person name="Labutti K."/>
            <person name="Haridas S."/>
            <person name="Kuo A."/>
            <person name="Salamov A."/>
            <person name="Ahrendt S.R."/>
            <person name="Lipzen A."/>
            <person name="Sullivan W."/>
            <person name="Andreopoulos W.B."/>
            <person name="Clum A."/>
            <person name="Lindquist E."/>
            <person name="Daum C."/>
            <person name="Ramamoorthy G.K."/>
            <person name="Gryganskyi A."/>
            <person name="Culley D."/>
            <person name="Magnuson J.K."/>
            <person name="James T.Y."/>
            <person name="O'Malley M.A."/>
            <person name="Stajich J.E."/>
            <person name="Spatafora J.W."/>
            <person name="Visel A."/>
            <person name="Grigoriev I.V."/>
        </authorList>
    </citation>
    <scope>NUCLEOTIDE SEQUENCE [LARGE SCALE GENOMIC DNA]</scope>
    <source>
        <strain evidence="2 3">S4</strain>
    </source>
</reference>